<dbReference type="GO" id="GO:0004523">
    <property type="term" value="F:RNA-DNA hybrid ribonuclease activity"/>
    <property type="evidence" value="ECO:0007669"/>
    <property type="project" value="InterPro"/>
</dbReference>
<sequence>MDRKVTNRMNQSLVRFVTVEEVKQAVFHMDSSKALGPDGFTVSFFQSYWDIVGRDIVEAVRSFMYSRHLLRGLNHTHIVLIPKVKCPMKMGQLRPISLCNVVYKVLAKVLANRLSVCLPTIVSENQGAFVAGRLIHDNVILGQEVIHHLKSKRRGGRYGMAVKLDMVKLTTMWSGILLREKHGYIVPSQGLRQGEPLSPFLFILCAEGLSAMLSHAENWKAIHGIRICRGAPSVTHLFFADDTLIFSKVTDGETDSIRIILSDYGLASGQVINFDKSAVFFSANTPGDIRQRICHKLGVRRDVALGNYLGLPADIGRSKKAVFAYVKDALVSRIEGWSESMLNQSGRESSLLGYVPRMNGQASILAWFDSLIAKRKGAYDGGYMLTLAAMIMWRIWKCKNEALFNGADPNPSQMVVVVVKEAEEFILAMREQILEPRQPRMGSEELATCWQKQTRGKLKFNVDGAWVSRSDGLAEVGAGIVVRDSNGSFVAARSLNLGVVGSPLCAEAMAWRAAFDFAVLLGLDLLFMEGNSQQLMESWEYSDRVIPPLLETIFVCEESIFFSNPGTLVDVFRFHVKDFKVALKMFGSNIIFANGILDPWSGGG</sequence>
<dbReference type="CDD" id="cd06222">
    <property type="entry name" value="RNase_H_like"/>
    <property type="match status" value="1"/>
</dbReference>
<proteinExistence type="predicted"/>
<dbReference type="EMBL" id="WJXA01000010">
    <property type="protein sequence ID" value="KAF7130554.1"/>
    <property type="molecule type" value="Genomic_DNA"/>
</dbReference>
<dbReference type="SUPFAM" id="SSF56672">
    <property type="entry name" value="DNA/RNA polymerases"/>
    <property type="match status" value="1"/>
</dbReference>
<gene>
    <name evidence="2" type="ORF">RHSIM_Rhsim10G0105300</name>
</gene>
<dbReference type="InterPro" id="IPR002156">
    <property type="entry name" value="RNaseH_domain"/>
</dbReference>
<keyword evidence="3" id="KW-1185">Reference proteome</keyword>
<organism evidence="2 3">
    <name type="scientific">Rhododendron simsii</name>
    <name type="common">Sims's rhododendron</name>
    <dbReference type="NCBI Taxonomy" id="118357"/>
    <lineage>
        <taxon>Eukaryota</taxon>
        <taxon>Viridiplantae</taxon>
        <taxon>Streptophyta</taxon>
        <taxon>Embryophyta</taxon>
        <taxon>Tracheophyta</taxon>
        <taxon>Spermatophyta</taxon>
        <taxon>Magnoliopsida</taxon>
        <taxon>eudicotyledons</taxon>
        <taxon>Gunneridae</taxon>
        <taxon>Pentapetalae</taxon>
        <taxon>asterids</taxon>
        <taxon>Ericales</taxon>
        <taxon>Ericaceae</taxon>
        <taxon>Ericoideae</taxon>
        <taxon>Rhodoreae</taxon>
        <taxon>Rhododendron</taxon>
    </lineage>
</organism>
<dbReference type="InterPro" id="IPR000477">
    <property type="entry name" value="RT_dom"/>
</dbReference>
<accession>A0A834GE24</accession>
<protein>
    <recommendedName>
        <fullName evidence="1">Reverse transcriptase domain-containing protein</fullName>
    </recommendedName>
</protein>
<reference evidence="2" key="1">
    <citation type="submission" date="2019-11" db="EMBL/GenBank/DDBJ databases">
        <authorList>
            <person name="Liu Y."/>
            <person name="Hou J."/>
            <person name="Li T.-Q."/>
            <person name="Guan C.-H."/>
            <person name="Wu X."/>
            <person name="Wu H.-Z."/>
            <person name="Ling F."/>
            <person name="Zhang R."/>
            <person name="Shi X.-G."/>
            <person name="Ren J.-P."/>
            <person name="Chen E.-F."/>
            <person name="Sun J.-M."/>
        </authorList>
    </citation>
    <scope>NUCLEOTIDE SEQUENCE</scope>
    <source>
        <strain evidence="2">Adult_tree_wgs_1</strain>
        <tissue evidence="2">Leaves</tissue>
    </source>
</reference>
<feature type="domain" description="Reverse transcriptase" evidence="1">
    <location>
        <begin position="62"/>
        <end position="301"/>
    </location>
</feature>
<dbReference type="PANTHER" id="PTHR46890">
    <property type="entry name" value="NON-LTR RETROLELEMENT REVERSE TRANSCRIPTASE-LIKE PROTEIN-RELATED"/>
    <property type="match status" value="1"/>
</dbReference>
<evidence type="ECO:0000313" key="3">
    <source>
        <dbReference type="Proteomes" id="UP000626092"/>
    </source>
</evidence>
<dbReference type="OrthoDB" id="1936608at2759"/>
<dbReference type="InterPro" id="IPR043502">
    <property type="entry name" value="DNA/RNA_pol_sf"/>
</dbReference>
<dbReference type="Proteomes" id="UP000626092">
    <property type="component" value="Unassembled WGS sequence"/>
</dbReference>
<dbReference type="InterPro" id="IPR044730">
    <property type="entry name" value="RNase_H-like_dom_plant"/>
</dbReference>
<dbReference type="PROSITE" id="PS50878">
    <property type="entry name" value="RT_POL"/>
    <property type="match status" value="1"/>
</dbReference>
<dbReference type="AlphaFoldDB" id="A0A834GE24"/>
<dbReference type="CDD" id="cd01650">
    <property type="entry name" value="RT_nLTR_like"/>
    <property type="match status" value="1"/>
</dbReference>
<comment type="caution">
    <text evidence="2">The sequence shown here is derived from an EMBL/GenBank/DDBJ whole genome shotgun (WGS) entry which is preliminary data.</text>
</comment>
<dbReference type="Pfam" id="PF13456">
    <property type="entry name" value="RVT_3"/>
    <property type="match status" value="1"/>
</dbReference>
<dbReference type="Pfam" id="PF00078">
    <property type="entry name" value="RVT_1"/>
    <property type="match status" value="1"/>
</dbReference>
<dbReference type="GO" id="GO:0003676">
    <property type="term" value="F:nucleic acid binding"/>
    <property type="evidence" value="ECO:0007669"/>
    <property type="project" value="InterPro"/>
</dbReference>
<dbReference type="InterPro" id="IPR052343">
    <property type="entry name" value="Retrotransposon-Effector_Assoc"/>
</dbReference>
<dbReference type="PANTHER" id="PTHR46890:SF48">
    <property type="entry name" value="RNA-DIRECTED DNA POLYMERASE"/>
    <property type="match status" value="1"/>
</dbReference>
<evidence type="ECO:0000259" key="1">
    <source>
        <dbReference type="PROSITE" id="PS50878"/>
    </source>
</evidence>
<evidence type="ECO:0000313" key="2">
    <source>
        <dbReference type="EMBL" id="KAF7130554.1"/>
    </source>
</evidence>
<name>A0A834GE24_RHOSS</name>